<reference evidence="7 8" key="1">
    <citation type="journal article" date="2009" name="Science">
        <title>Green evolution and dynamic adaptations revealed by genomes of the marine picoeukaryotes Micromonas.</title>
        <authorList>
            <person name="Worden A.Z."/>
            <person name="Lee J.H."/>
            <person name="Mock T."/>
            <person name="Rouze P."/>
            <person name="Simmons M.P."/>
            <person name="Aerts A.L."/>
            <person name="Allen A.E."/>
            <person name="Cuvelier M.L."/>
            <person name="Derelle E."/>
            <person name="Everett M.V."/>
            <person name="Foulon E."/>
            <person name="Grimwood J."/>
            <person name="Gundlach H."/>
            <person name="Henrissat B."/>
            <person name="Napoli C."/>
            <person name="McDonald S.M."/>
            <person name="Parker M.S."/>
            <person name="Rombauts S."/>
            <person name="Salamov A."/>
            <person name="Von Dassow P."/>
            <person name="Badger J.H."/>
            <person name="Coutinho P.M."/>
            <person name="Demir E."/>
            <person name="Dubchak I."/>
            <person name="Gentemann C."/>
            <person name="Eikrem W."/>
            <person name="Gready J.E."/>
            <person name="John U."/>
            <person name="Lanier W."/>
            <person name="Lindquist E.A."/>
            <person name="Lucas S."/>
            <person name="Mayer K.F."/>
            <person name="Moreau H."/>
            <person name="Not F."/>
            <person name="Otillar R."/>
            <person name="Panaud O."/>
            <person name="Pangilinan J."/>
            <person name="Paulsen I."/>
            <person name="Piegu B."/>
            <person name="Poliakov A."/>
            <person name="Robbens S."/>
            <person name="Schmutz J."/>
            <person name="Toulza E."/>
            <person name="Wyss T."/>
            <person name="Zelensky A."/>
            <person name="Zhou K."/>
            <person name="Armbrust E.V."/>
            <person name="Bhattacharya D."/>
            <person name="Goodenough U.W."/>
            <person name="Van de Peer Y."/>
            <person name="Grigoriev I.V."/>
        </authorList>
    </citation>
    <scope>NUCLEOTIDE SEQUENCE [LARGE SCALE GENOMIC DNA]</scope>
    <source>
        <strain evidence="8">RCC299 / NOUM17</strain>
    </source>
</reference>
<dbReference type="GO" id="GO:0016020">
    <property type="term" value="C:membrane"/>
    <property type="evidence" value="ECO:0007669"/>
    <property type="project" value="UniProtKB-SubCell"/>
</dbReference>
<dbReference type="OMA" id="DLCFAME"/>
<evidence type="ECO:0000256" key="5">
    <source>
        <dbReference type="SAM" id="Phobius"/>
    </source>
</evidence>
<feature type="chain" id="PRO_5002906457" evidence="6">
    <location>
        <begin position="28"/>
        <end position="544"/>
    </location>
</feature>
<evidence type="ECO:0000256" key="4">
    <source>
        <dbReference type="ARBA" id="ARBA00023136"/>
    </source>
</evidence>
<organism evidence="7 8">
    <name type="scientific">Micromonas commoda (strain RCC299 / NOUM17 / CCMP2709)</name>
    <name type="common">Picoplanktonic green alga</name>
    <dbReference type="NCBI Taxonomy" id="296587"/>
    <lineage>
        <taxon>Eukaryota</taxon>
        <taxon>Viridiplantae</taxon>
        <taxon>Chlorophyta</taxon>
        <taxon>Mamiellophyceae</taxon>
        <taxon>Mamiellales</taxon>
        <taxon>Mamiellaceae</taxon>
        <taxon>Micromonas</taxon>
    </lineage>
</organism>
<dbReference type="FunCoup" id="C1E007">
    <property type="interactions" value="1550"/>
</dbReference>
<dbReference type="AlphaFoldDB" id="C1E007"/>
<feature type="transmembrane region" description="Helical" evidence="5">
    <location>
        <begin position="483"/>
        <end position="501"/>
    </location>
</feature>
<feature type="transmembrane region" description="Helical" evidence="5">
    <location>
        <begin position="175"/>
        <end position="197"/>
    </location>
</feature>
<dbReference type="GO" id="GO:0006506">
    <property type="term" value="P:GPI anchor biosynthetic process"/>
    <property type="evidence" value="ECO:0007669"/>
    <property type="project" value="InterPro"/>
</dbReference>
<dbReference type="PANTHER" id="PTHR20661">
    <property type="entry name" value="PHOSPHATIDYLINOSITOL-GLYCAN BIOSYNTHESIS CLASS W PROTEIN"/>
    <property type="match status" value="1"/>
</dbReference>
<evidence type="ECO:0000313" key="7">
    <source>
        <dbReference type="EMBL" id="ACO60735.1"/>
    </source>
</evidence>
<keyword evidence="2 5" id="KW-0812">Transmembrane</keyword>
<dbReference type="KEGG" id="mis:MICPUN_56354"/>
<name>C1E007_MICCC</name>
<evidence type="ECO:0000256" key="3">
    <source>
        <dbReference type="ARBA" id="ARBA00022989"/>
    </source>
</evidence>
<feature type="transmembrane region" description="Helical" evidence="5">
    <location>
        <begin position="410"/>
        <end position="432"/>
    </location>
</feature>
<feature type="transmembrane region" description="Helical" evidence="5">
    <location>
        <begin position="444"/>
        <end position="471"/>
    </location>
</feature>
<dbReference type="OrthoDB" id="15270at2759"/>
<dbReference type="GO" id="GO:0005783">
    <property type="term" value="C:endoplasmic reticulum"/>
    <property type="evidence" value="ECO:0007669"/>
    <property type="project" value="TreeGrafter"/>
</dbReference>
<dbReference type="STRING" id="296587.C1E007"/>
<evidence type="ECO:0000313" key="8">
    <source>
        <dbReference type="Proteomes" id="UP000002009"/>
    </source>
</evidence>
<evidence type="ECO:0000256" key="1">
    <source>
        <dbReference type="ARBA" id="ARBA00004141"/>
    </source>
</evidence>
<protein>
    <submittedName>
        <fullName evidence="7">Uncharacterized protein</fullName>
    </submittedName>
</protein>
<feature type="transmembrane region" description="Helical" evidence="5">
    <location>
        <begin position="248"/>
        <end position="275"/>
    </location>
</feature>
<dbReference type="GO" id="GO:0032216">
    <property type="term" value="F:glucosaminyl-phosphatidylinositol O-acyltransferase activity"/>
    <property type="evidence" value="ECO:0007669"/>
    <property type="project" value="TreeGrafter"/>
</dbReference>
<dbReference type="RefSeq" id="XP_002499477.1">
    <property type="nucleotide sequence ID" value="XM_002499431.1"/>
</dbReference>
<dbReference type="GeneID" id="8241154"/>
<keyword evidence="3 5" id="KW-1133">Transmembrane helix</keyword>
<dbReference type="InParanoid" id="C1E007"/>
<dbReference type="GO" id="GO:0072659">
    <property type="term" value="P:protein localization to plasma membrane"/>
    <property type="evidence" value="ECO:0007669"/>
    <property type="project" value="TreeGrafter"/>
</dbReference>
<evidence type="ECO:0000256" key="2">
    <source>
        <dbReference type="ARBA" id="ARBA00022692"/>
    </source>
</evidence>
<dbReference type="PANTHER" id="PTHR20661:SF0">
    <property type="entry name" value="PHOSPHATIDYLINOSITOL-GLYCAN BIOSYNTHESIS CLASS W PROTEIN"/>
    <property type="match status" value="1"/>
</dbReference>
<dbReference type="Pfam" id="PF06423">
    <property type="entry name" value="GWT1"/>
    <property type="match status" value="1"/>
</dbReference>
<sequence length="544" mass="58213">MTARGHALRIALMAALLLITCPLPAWGAKAAAKGAIPSTKRERKEAFVSGNDGTTFTEVSAIVAIVPLGAAARRAFDVARGIRTNAKGETIDGSGAKVTSATHGIVADFVFLVAPAVAAMMSPEVGMPAAAGILSLVLHVGFRSIAKRDDWSFPDGVASTFGDESKAHAPRPYLAAYRAAMTLATACAILAIDFHAFPRRLGKTRHHGIGLMDVGSGSFVLANALVSREARGVPPTKECHFGVEPYCLGYNLVVALHNTLPLLICGTVRAVAVYAFDYQQPVEEYGVYWNFFFTLAAVCAAGQLVKIPPKFSALAGVLVLAAHQHFLTNRGIGEFIRGDARGDDWHLLNKEGVFSLPGYYALYLMGVGVGNLLERSVLALHDVRTSEQPSDKASKPSRHGKAGDKWAWQWLLRLGILAGWFWGAALACHLYVEPVSRQSANAAYVLWMMAFNTQTLCAFVFGALLFPSAFGRTAKLLDVCNRRLLVVFLVANASTGIVNVYTDTMEMTDVEAWVAVFVHMAATCAAAVAVDFLLGSLKGKVKAE</sequence>
<gene>
    <name evidence="7" type="ORF">MICPUN_56354</name>
</gene>
<evidence type="ECO:0000256" key="6">
    <source>
        <dbReference type="SAM" id="SignalP"/>
    </source>
</evidence>
<dbReference type="PIRSF" id="PIRSF017321">
    <property type="entry name" value="GWT1"/>
    <property type="match status" value="1"/>
</dbReference>
<dbReference type="EMBL" id="CP001323">
    <property type="protein sequence ID" value="ACO60735.1"/>
    <property type="molecule type" value="Genomic_DNA"/>
</dbReference>
<keyword evidence="8" id="KW-1185">Reference proteome</keyword>
<comment type="subcellular location">
    <subcellularLocation>
        <location evidence="1">Membrane</location>
        <topology evidence="1">Multi-pass membrane protein</topology>
    </subcellularLocation>
</comment>
<dbReference type="InterPro" id="IPR009447">
    <property type="entry name" value="PIGW/GWT1"/>
</dbReference>
<proteinExistence type="predicted"/>
<accession>C1E007</accession>
<feature type="transmembrane region" description="Helical" evidence="5">
    <location>
        <begin position="287"/>
        <end position="305"/>
    </location>
</feature>
<keyword evidence="4 5" id="KW-0472">Membrane</keyword>
<dbReference type="eggNOG" id="KOG0411">
    <property type="taxonomic scope" value="Eukaryota"/>
</dbReference>
<dbReference type="Proteomes" id="UP000002009">
    <property type="component" value="Chromosome 2"/>
</dbReference>
<feature type="signal peptide" evidence="6">
    <location>
        <begin position="1"/>
        <end position="27"/>
    </location>
</feature>
<keyword evidence="6" id="KW-0732">Signal</keyword>
<feature type="transmembrane region" description="Helical" evidence="5">
    <location>
        <begin position="513"/>
        <end position="534"/>
    </location>
</feature>